<keyword evidence="5" id="KW-0998">Cell outer membrane</keyword>
<feature type="domain" description="RagB/SusD" evidence="7">
    <location>
        <begin position="361"/>
        <end position="534"/>
    </location>
</feature>
<dbReference type="Proteomes" id="UP001491088">
    <property type="component" value="Chromosome"/>
</dbReference>
<evidence type="ECO:0000259" key="8">
    <source>
        <dbReference type="Pfam" id="PF14322"/>
    </source>
</evidence>
<reference evidence="9 10" key="1">
    <citation type="submission" date="2024-03" db="EMBL/GenBank/DDBJ databases">
        <authorList>
            <person name="Cao K."/>
        </authorList>
    </citation>
    <scope>NUCLEOTIDE SEQUENCE [LARGE SCALE GENOMIC DNA]</scope>
    <source>
        <strain evidence="9 10">MCCC 1K00696</strain>
    </source>
</reference>
<feature type="signal peptide" evidence="6">
    <location>
        <begin position="1"/>
        <end position="21"/>
    </location>
</feature>
<dbReference type="SUPFAM" id="SSF48452">
    <property type="entry name" value="TPR-like"/>
    <property type="match status" value="1"/>
</dbReference>
<evidence type="ECO:0000256" key="5">
    <source>
        <dbReference type="ARBA" id="ARBA00023237"/>
    </source>
</evidence>
<organism evidence="9 10">
    <name type="scientific">Polaribacter marinaquae</name>
    <dbReference type="NCBI Taxonomy" id="1642819"/>
    <lineage>
        <taxon>Bacteria</taxon>
        <taxon>Pseudomonadati</taxon>
        <taxon>Bacteroidota</taxon>
        <taxon>Flavobacteriia</taxon>
        <taxon>Flavobacteriales</taxon>
        <taxon>Flavobacteriaceae</taxon>
    </lineage>
</organism>
<evidence type="ECO:0000256" key="3">
    <source>
        <dbReference type="ARBA" id="ARBA00022729"/>
    </source>
</evidence>
<comment type="subcellular location">
    <subcellularLocation>
        <location evidence="1">Cell outer membrane</location>
    </subcellularLocation>
</comment>
<feature type="chain" id="PRO_5046371001" evidence="6">
    <location>
        <begin position="22"/>
        <end position="538"/>
    </location>
</feature>
<dbReference type="RefSeq" id="WP_340934992.1">
    <property type="nucleotide sequence ID" value="NZ_CP150496.1"/>
</dbReference>
<accession>A0ABZ2TXG6</accession>
<dbReference type="InterPro" id="IPR011990">
    <property type="entry name" value="TPR-like_helical_dom_sf"/>
</dbReference>
<evidence type="ECO:0000259" key="7">
    <source>
        <dbReference type="Pfam" id="PF07980"/>
    </source>
</evidence>
<proteinExistence type="inferred from homology"/>
<dbReference type="Gene3D" id="1.25.40.390">
    <property type="match status" value="1"/>
</dbReference>
<gene>
    <name evidence="9" type="ORF">WG950_06465</name>
</gene>
<name>A0ABZ2TXG6_9FLAO</name>
<evidence type="ECO:0000256" key="6">
    <source>
        <dbReference type="SAM" id="SignalP"/>
    </source>
</evidence>
<evidence type="ECO:0000313" key="9">
    <source>
        <dbReference type="EMBL" id="WYW56884.1"/>
    </source>
</evidence>
<keyword evidence="3 6" id="KW-0732">Signal</keyword>
<dbReference type="InterPro" id="IPR033985">
    <property type="entry name" value="SusD-like_N"/>
</dbReference>
<dbReference type="Pfam" id="PF07980">
    <property type="entry name" value="SusD_RagB"/>
    <property type="match status" value="1"/>
</dbReference>
<evidence type="ECO:0000256" key="4">
    <source>
        <dbReference type="ARBA" id="ARBA00023136"/>
    </source>
</evidence>
<sequence length="538" mass="60108">MLKKISALLLVVLTITLTSCNEDFLETKPTDAISAGDALSTPENMALVLNGLHRLMYAQAGIIPGGSNSRAGMQYWIPMFDVLTGDLIHTARANGWMRAELQWNVHTLETSESVSQLWYQRYHFIASCNAIINKVEEDGLTIDANMSNILGQAYAYRAWAYHSLVTTYAKGYLIGNPSTDPGVPLLFKTEAPYTSEPRSSVQAIYDQINLDLGKSIEFFENASARVDKSQLNINAAYGIKARVALSEGDWQAASDAAKKAREGYPLINEADWKSGFNTVDLSEVIWGGNVIQSETTFFRSYFYYISPTFQGSQNRGNPKTISKEVYDAIPDTDYRADLFLPMAPNTNGAAANGEGGSFLTDPNYDTEEEFDAAKAEIVSKWGVTTRHNTHPYMHVKFRQKNPGTIDPDDVIYMRSSEMYLIEAEAEAMMNDVTGAQTALKPLAEERDSAFDVTVFDTKEKLMNQIKLQRRVELYGEGFSWLDHIRWDEGIDLTNSGAAEVLYQAGFKQDKPSLNDAWIWKIPQREIDANPNLTEADQN</sequence>
<keyword evidence="4" id="KW-0472">Membrane</keyword>
<dbReference type="PROSITE" id="PS51257">
    <property type="entry name" value="PROKAR_LIPOPROTEIN"/>
    <property type="match status" value="1"/>
</dbReference>
<evidence type="ECO:0000256" key="2">
    <source>
        <dbReference type="ARBA" id="ARBA00006275"/>
    </source>
</evidence>
<evidence type="ECO:0000313" key="10">
    <source>
        <dbReference type="Proteomes" id="UP001491088"/>
    </source>
</evidence>
<protein>
    <submittedName>
        <fullName evidence="9">RagB/SusD family nutrient uptake outer membrane protein</fullName>
    </submittedName>
</protein>
<keyword evidence="10" id="KW-1185">Reference proteome</keyword>
<evidence type="ECO:0000256" key="1">
    <source>
        <dbReference type="ARBA" id="ARBA00004442"/>
    </source>
</evidence>
<dbReference type="InterPro" id="IPR012944">
    <property type="entry name" value="SusD_RagB_dom"/>
</dbReference>
<dbReference type="Pfam" id="PF14322">
    <property type="entry name" value="SusD-like_3"/>
    <property type="match status" value="1"/>
</dbReference>
<feature type="domain" description="SusD-like N-terminal" evidence="8">
    <location>
        <begin position="83"/>
        <end position="245"/>
    </location>
</feature>
<dbReference type="EMBL" id="CP150496">
    <property type="protein sequence ID" value="WYW56884.1"/>
    <property type="molecule type" value="Genomic_DNA"/>
</dbReference>
<comment type="similarity">
    <text evidence="2">Belongs to the SusD family.</text>
</comment>